<dbReference type="AlphaFoldDB" id="A0A0K1JGI0"/>
<reference evidence="2 3" key="1">
    <citation type="submission" date="2015-03" db="EMBL/GenBank/DDBJ databases">
        <title>Luteipulveratus halotolerans sp. nov., a novel actinobacterium (Dermacoccaceae) from Sarawak, Malaysia.</title>
        <authorList>
            <person name="Juboi H."/>
            <person name="Basik A."/>
            <person name="Shamsul S.S."/>
            <person name="Arnold P."/>
            <person name="Schmitt E.K."/>
            <person name="Sanglier J.-J."/>
            <person name="Yeo T."/>
        </authorList>
    </citation>
    <scope>NUCLEOTIDE SEQUENCE [LARGE SCALE GENOMIC DNA]</scope>
    <source>
        <strain evidence="2 3">MN07-A0370</strain>
    </source>
</reference>
<dbReference type="Pfam" id="PF07883">
    <property type="entry name" value="Cupin_2"/>
    <property type="match status" value="1"/>
</dbReference>
<dbReference type="SUPFAM" id="SSF51182">
    <property type="entry name" value="RmlC-like cupins"/>
    <property type="match status" value="1"/>
</dbReference>
<evidence type="ECO:0000313" key="2">
    <source>
        <dbReference type="EMBL" id="AKU15822.1"/>
    </source>
</evidence>
<evidence type="ECO:0000313" key="3">
    <source>
        <dbReference type="Proteomes" id="UP000066480"/>
    </source>
</evidence>
<organism evidence="2 3">
    <name type="scientific">Luteipulveratus mongoliensis</name>
    <dbReference type="NCBI Taxonomy" id="571913"/>
    <lineage>
        <taxon>Bacteria</taxon>
        <taxon>Bacillati</taxon>
        <taxon>Actinomycetota</taxon>
        <taxon>Actinomycetes</taxon>
        <taxon>Micrococcales</taxon>
        <taxon>Dermacoccaceae</taxon>
        <taxon>Luteipulveratus</taxon>
    </lineage>
</organism>
<gene>
    <name evidence="2" type="ORF">VV02_08080</name>
</gene>
<dbReference type="Proteomes" id="UP000066480">
    <property type="component" value="Chromosome"/>
</dbReference>
<dbReference type="RefSeq" id="WP_052590899.1">
    <property type="nucleotide sequence ID" value="NZ_CP011112.1"/>
</dbReference>
<dbReference type="OrthoDB" id="5145129at2"/>
<accession>A0A0K1JGI0</accession>
<evidence type="ECO:0000259" key="1">
    <source>
        <dbReference type="Pfam" id="PF07883"/>
    </source>
</evidence>
<sequence>MNLIQQSDVQAFSMHGSEFRSYVAPRSGSTQLCAWELAIAPETTGQEHTVSHEEVLLLLDGNVEATVDGVTYKAAPSDVVRFPAGATVRLDNPHDQSARLWVTTSVGLHASLPDGTQVTPPWTQ</sequence>
<protein>
    <submittedName>
        <fullName evidence="2">Cupin</fullName>
    </submittedName>
</protein>
<dbReference type="EMBL" id="CP011112">
    <property type="protein sequence ID" value="AKU15822.1"/>
    <property type="molecule type" value="Genomic_DNA"/>
</dbReference>
<proteinExistence type="predicted"/>
<keyword evidence="3" id="KW-1185">Reference proteome</keyword>
<dbReference type="Gene3D" id="2.60.120.10">
    <property type="entry name" value="Jelly Rolls"/>
    <property type="match status" value="1"/>
</dbReference>
<dbReference type="InterPro" id="IPR014710">
    <property type="entry name" value="RmlC-like_jellyroll"/>
</dbReference>
<dbReference type="KEGG" id="lmoi:VV02_08080"/>
<feature type="domain" description="Cupin type-2" evidence="1">
    <location>
        <begin position="37"/>
        <end position="100"/>
    </location>
</feature>
<dbReference type="InterPro" id="IPR011051">
    <property type="entry name" value="RmlC_Cupin_sf"/>
</dbReference>
<dbReference type="InterPro" id="IPR013096">
    <property type="entry name" value="Cupin_2"/>
</dbReference>
<name>A0A0K1JGI0_9MICO</name>